<keyword evidence="6" id="KW-0812">Transmembrane</keyword>
<feature type="domain" description="HAMP" evidence="9">
    <location>
        <begin position="211"/>
        <end position="264"/>
    </location>
</feature>
<evidence type="ECO:0000256" key="4">
    <source>
        <dbReference type="ARBA" id="ARBA00029447"/>
    </source>
</evidence>
<feature type="domain" description="T-SNARE coiled-coil homology" evidence="8">
    <location>
        <begin position="456"/>
        <end position="518"/>
    </location>
</feature>
<dbReference type="SMART" id="SM00283">
    <property type="entry name" value="MA"/>
    <property type="match status" value="1"/>
</dbReference>
<evidence type="ECO:0000256" key="5">
    <source>
        <dbReference type="PROSITE-ProRule" id="PRU00284"/>
    </source>
</evidence>
<evidence type="ECO:0000313" key="10">
    <source>
        <dbReference type="EMBL" id="MFD2233283.1"/>
    </source>
</evidence>
<keyword evidence="2" id="KW-0997">Cell inner membrane</keyword>
<keyword evidence="3 5" id="KW-0807">Transducer</keyword>
<feature type="transmembrane region" description="Helical" evidence="6">
    <location>
        <begin position="12"/>
        <end position="30"/>
    </location>
</feature>
<dbReference type="Pfam" id="PF00672">
    <property type="entry name" value="HAMP"/>
    <property type="match status" value="1"/>
</dbReference>
<gene>
    <name evidence="10" type="ORF">ACFSNB_05645</name>
</gene>
<dbReference type="PROSITE" id="PS50111">
    <property type="entry name" value="CHEMOTAXIS_TRANSDUC_2"/>
    <property type="match status" value="1"/>
</dbReference>
<reference evidence="11" key="1">
    <citation type="journal article" date="2019" name="Int. J. Syst. Evol. Microbiol.">
        <title>The Global Catalogue of Microorganisms (GCM) 10K type strain sequencing project: providing services to taxonomists for standard genome sequencing and annotation.</title>
        <authorList>
            <consortium name="The Broad Institute Genomics Platform"/>
            <consortium name="The Broad Institute Genome Sequencing Center for Infectious Disease"/>
            <person name="Wu L."/>
            <person name="Ma J."/>
        </authorList>
    </citation>
    <scope>NUCLEOTIDE SEQUENCE [LARGE SCALE GENOMIC DNA]</scope>
    <source>
        <strain evidence="11">KCTC 15012</strain>
    </source>
</reference>
<evidence type="ECO:0000256" key="3">
    <source>
        <dbReference type="ARBA" id="ARBA00023224"/>
    </source>
</evidence>
<evidence type="ECO:0000256" key="6">
    <source>
        <dbReference type="SAM" id="Phobius"/>
    </source>
</evidence>
<dbReference type="Pfam" id="PF00015">
    <property type="entry name" value="MCPsignal"/>
    <property type="match status" value="1"/>
</dbReference>
<feature type="domain" description="Methyl-accepting transducer" evidence="7">
    <location>
        <begin position="297"/>
        <end position="540"/>
    </location>
</feature>
<proteinExistence type="inferred from homology"/>
<keyword evidence="11" id="KW-1185">Reference proteome</keyword>
<dbReference type="RefSeq" id="WP_377315063.1">
    <property type="nucleotide sequence ID" value="NZ_JBHUIY010000007.1"/>
</dbReference>
<evidence type="ECO:0000256" key="1">
    <source>
        <dbReference type="ARBA" id="ARBA00004429"/>
    </source>
</evidence>
<dbReference type="Gene3D" id="6.10.340.10">
    <property type="match status" value="1"/>
</dbReference>
<dbReference type="SUPFAM" id="SSF58104">
    <property type="entry name" value="Methyl-accepting chemotaxis protein (MCP) signaling domain"/>
    <property type="match status" value="1"/>
</dbReference>
<dbReference type="Gene3D" id="1.10.287.950">
    <property type="entry name" value="Methyl-accepting chemotaxis protein"/>
    <property type="match status" value="1"/>
</dbReference>
<dbReference type="PANTHER" id="PTHR32089">
    <property type="entry name" value="METHYL-ACCEPTING CHEMOTAXIS PROTEIN MCPB"/>
    <property type="match status" value="1"/>
</dbReference>
<dbReference type="InterPro" id="IPR004090">
    <property type="entry name" value="Chemotax_Me-accpt_rcpt"/>
</dbReference>
<organism evidence="10 11">
    <name type="scientific">Phaeospirillum tilakii</name>
    <dbReference type="NCBI Taxonomy" id="741673"/>
    <lineage>
        <taxon>Bacteria</taxon>
        <taxon>Pseudomonadati</taxon>
        <taxon>Pseudomonadota</taxon>
        <taxon>Alphaproteobacteria</taxon>
        <taxon>Rhodospirillales</taxon>
        <taxon>Rhodospirillaceae</taxon>
        <taxon>Phaeospirillum</taxon>
    </lineage>
</organism>
<keyword evidence="6" id="KW-0472">Membrane</keyword>
<comment type="subcellular location">
    <subcellularLocation>
        <location evidence="1">Cell inner membrane</location>
        <topology evidence="1">Multi-pass membrane protein</topology>
    </subcellularLocation>
</comment>
<dbReference type="PROSITE" id="PS50192">
    <property type="entry name" value="T_SNARE"/>
    <property type="match status" value="1"/>
</dbReference>
<name>A0ABW5C8X2_9PROT</name>
<dbReference type="PANTHER" id="PTHR32089:SF112">
    <property type="entry name" value="LYSOZYME-LIKE PROTEIN-RELATED"/>
    <property type="match status" value="1"/>
</dbReference>
<sequence length="560" mass="57940">MLENLRVFHKILVIVGLLGFAMLGVAAVSIESFASLDGKMDAVTESGQAALLASRLNTNIQAMNAAMAVALIEPTPAALSDGEAKVAAERELFQQRLAVVRRDAAAHPRRRAMVEEVATREQAFEQAIAAAFQAGRADDMAILHQQVRAAAIAAAAGRESVRALFKLEEERLAAVTAEADALASQRIKLLLGGSALALVLAVLISGFLARKGVVEPLQGCVGAVEALAEGRLDRAIVGAGRRDELGEVAAALVVLRDRLAANRALEAAAKAEAEAKLRRAERMNEMVAVFDRTANSTLGEVAVASDAMGQTSTSLERDATETGSRAQTVAAAAREAATNVETVAAAAEELSSSIAEISRQVTQSIESSSQAVRAADRAGTTVAALSQAAGAITAVVQLITDIASQTNLLALNATIEAARAGEAGKGFAVVAGEVKNLANQTARATEDITRQVAAVQTQTEEVVRALAEVVSSIRGMEHVSAQIAAAVEEQNTATREIARNIEQAAVGTGEVSANITGIQAAAGRNGAGASDVRQSSERLSRGAQTLRVAIEDFLGGIQAL</sequence>
<evidence type="ECO:0000259" key="9">
    <source>
        <dbReference type="PROSITE" id="PS50885"/>
    </source>
</evidence>
<evidence type="ECO:0000259" key="7">
    <source>
        <dbReference type="PROSITE" id="PS50111"/>
    </source>
</evidence>
<evidence type="ECO:0000259" key="8">
    <source>
        <dbReference type="PROSITE" id="PS50192"/>
    </source>
</evidence>
<comment type="similarity">
    <text evidence="4">Belongs to the methyl-accepting chemotaxis (MCP) protein family.</text>
</comment>
<accession>A0ABW5C8X2</accession>
<dbReference type="PROSITE" id="PS50885">
    <property type="entry name" value="HAMP"/>
    <property type="match status" value="1"/>
</dbReference>
<protein>
    <submittedName>
        <fullName evidence="10">Methyl-accepting chemotaxis protein</fullName>
    </submittedName>
</protein>
<evidence type="ECO:0000313" key="11">
    <source>
        <dbReference type="Proteomes" id="UP001597296"/>
    </source>
</evidence>
<comment type="caution">
    <text evidence="10">The sequence shown here is derived from an EMBL/GenBank/DDBJ whole genome shotgun (WGS) entry which is preliminary data.</text>
</comment>
<dbReference type="InterPro" id="IPR000727">
    <property type="entry name" value="T_SNARE_dom"/>
</dbReference>
<keyword evidence="6" id="KW-1133">Transmembrane helix</keyword>
<dbReference type="SMART" id="SM00304">
    <property type="entry name" value="HAMP"/>
    <property type="match status" value="1"/>
</dbReference>
<dbReference type="InterPro" id="IPR003660">
    <property type="entry name" value="HAMP_dom"/>
</dbReference>
<dbReference type="PRINTS" id="PR00260">
    <property type="entry name" value="CHEMTRNSDUCR"/>
</dbReference>
<dbReference type="Proteomes" id="UP001597296">
    <property type="component" value="Unassembled WGS sequence"/>
</dbReference>
<keyword evidence="2" id="KW-1003">Cell membrane</keyword>
<dbReference type="InterPro" id="IPR004089">
    <property type="entry name" value="MCPsignal_dom"/>
</dbReference>
<evidence type="ECO:0000256" key="2">
    <source>
        <dbReference type="ARBA" id="ARBA00022519"/>
    </source>
</evidence>
<dbReference type="EMBL" id="JBHUIY010000007">
    <property type="protein sequence ID" value="MFD2233283.1"/>
    <property type="molecule type" value="Genomic_DNA"/>
</dbReference>